<keyword evidence="5" id="KW-1185">Reference proteome</keyword>
<proteinExistence type="predicted"/>
<dbReference type="GO" id="GO:0003677">
    <property type="term" value="F:DNA binding"/>
    <property type="evidence" value="ECO:0007669"/>
    <property type="project" value="UniProtKB-KW"/>
</dbReference>
<evidence type="ECO:0000256" key="1">
    <source>
        <dbReference type="ARBA" id="ARBA00023125"/>
    </source>
</evidence>
<feature type="coiled-coil region" evidence="2">
    <location>
        <begin position="128"/>
        <end position="155"/>
    </location>
</feature>
<dbReference type="GO" id="GO:0003700">
    <property type="term" value="F:DNA-binding transcription factor activity"/>
    <property type="evidence" value="ECO:0007669"/>
    <property type="project" value="InterPro"/>
</dbReference>
<dbReference type="Proteomes" id="UP000242662">
    <property type="component" value="Unassembled WGS sequence"/>
</dbReference>
<dbReference type="AlphaFoldDB" id="A0A1G6GXM2"/>
<gene>
    <name evidence="4" type="ORF">SAMN05421737_10256</name>
</gene>
<keyword evidence="1" id="KW-0238">DNA-binding</keyword>
<protein>
    <submittedName>
        <fullName evidence="4">Regulatory protein, arsR family</fullName>
    </submittedName>
</protein>
<reference evidence="5" key="1">
    <citation type="submission" date="2016-09" db="EMBL/GenBank/DDBJ databases">
        <authorList>
            <person name="Varghese N."/>
            <person name="Submissions S."/>
        </authorList>
    </citation>
    <scope>NUCLEOTIDE SEQUENCE [LARGE SCALE GENOMIC DNA]</scope>
    <source>
        <strain evidence="5">25nlg</strain>
    </source>
</reference>
<dbReference type="Pfam" id="PF01022">
    <property type="entry name" value="HTH_5"/>
    <property type="match status" value="1"/>
</dbReference>
<dbReference type="SMART" id="SM00418">
    <property type="entry name" value="HTH_ARSR"/>
    <property type="match status" value="1"/>
</dbReference>
<accession>A0A1G6GXM2</accession>
<dbReference type="SUPFAM" id="SSF46785">
    <property type="entry name" value="Winged helix' DNA-binding domain"/>
    <property type="match status" value="1"/>
</dbReference>
<dbReference type="Gene3D" id="1.10.10.10">
    <property type="entry name" value="Winged helix-like DNA-binding domain superfamily/Winged helix DNA-binding domain"/>
    <property type="match status" value="1"/>
</dbReference>
<dbReference type="OrthoDB" id="9788770at2"/>
<sequence length="174" mass="20114">MLNQTKRKIMDAISEQEKTVKEIAADIDVPASRLYYHMKQLEELKVIVKTKTEQKGNLRENYYMSQSGEMNFTSLDDDDEMKEILPEVIRHVNETVAKAMTLFEEGLYEEETGESRGSLVFLHTPMTYAQWKKANKAIKRVLDEAEAEADATDTESGEEKHDYAYMLLTYKQEG</sequence>
<dbReference type="RefSeq" id="WP_090774640.1">
    <property type="nucleotide sequence ID" value="NZ_FMYM01000002.1"/>
</dbReference>
<organism evidence="4 5">
    <name type="scientific">Shouchella lonarensis</name>
    <dbReference type="NCBI Taxonomy" id="1464122"/>
    <lineage>
        <taxon>Bacteria</taxon>
        <taxon>Bacillati</taxon>
        <taxon>Bacillota</taxon>
        <taxon>Bacilli</taxon>
        <taxon>Bacillales</taxon>
        <taxon>Bacillaceae</taxon>
        <taxon>Shouchella</taxon>
    </lineage>
</organism>
<dbReference type="InterPro" id="IPR036388">
    <property type="entry name" value="WH-like_DNA-bd_sf"/>
</dbReference>
<dbReference type="InterPro" id="IPR001845">
    <property type="entry name" value="HTH_ArsR_DNA-bd_dom"/>
</dbReference>
<keyword evidence="2" id="KW-0175">Coiled coil</keyword>
<dbReference type="CDD" id="cd00090">
    <property type="entry name" value="HTH_ARSR"/>
    <property type="match status" value="1"/>
</dbReference>
<evidence type="ECO:0000313" key="4">
    <source>
        <dbReference type="EMBL" id="SDB85886.1"/>
    </source>
</evidence>
<dbReference type="InterPro" id="IPR011991">
    <property type="entry name" value="ArsR-like_HTH"/>
</dbReference>
<name>A0A1G6GXM2_9BACI</name>
<dbReference type="EMBL" id="FMYM01000002">
    <property type="protein sequence ID" value="SDB85886.1"/>
    <property type="molecule type" value="Genomic_DNA"/>
</dbReference>
<evidence type="ECO:0000256" key="2">
    <source>
        <dbReference type="SAM" id="Coils"/>
    </source>
</evidence>
<evidence type="ECO:0000259" key="3">
    <source>
        <dbReference type="SMART" id="SM00418"/>
    </source>
</evidence>
<dbReference type="InterPro" id="IPR036390">
    <property type="entry name" value="WH_DNA-bd_sf"/>
</dbReference>
<feature type="domain" description="HTH arsR-type" evidence="3">
    <location>
        <begin position="1"/>
        <end position="90"/>
    </location>
</feature>
<evidence type="ECO:0000313" key="5">
    <source>
        <dbReference type="Proteomes" id="UP000242662"/>
    </source>
</evidence>